<protein>
    <submittedName>
        <fullName evidence="1">Uncharacterized protein</fullName>
    </submittedName>
</protein>
<dbReference type="EMBL" id="JASBWU010000034">
    <property type="protein sequence ID" value="KAJ9110995.1"/>
    <property type="molecule type" value="Genomic_DNA"/>
</dbReference>
<name>A0ACC2WGS8_9TREE</name>
<reference evidence="1" key="1">
    <citation type="submission" date="2023-04" db="EMBL/GenBank/DDBJ databases">
        <title>Draft Genome sequencing of Naganishia species isolated from polar environments using Oxford Nanopore Technology.</title>
        <authorList>
            <person name="Leo P."/>
            <person name="Venkateswaran K."/>
        </authorList>
    </citation>
    <scope>NUCLEOTIDE SEQUENCE</scope>
    <source>
        <strain evidence="1">MNA-CCFEE 5425</strain>
    </source>
</reference>
<evidence type="ECO:0000313" key="1">
    <source>
        <dbReference type="EMBL" id="KAJ9110995.1"/>
    </source>
</evidence>
<gene>
    <name evidence="1" type="ORF">QFC22_006640</name>
</gene>
<sequence length="206" mass="23152">MAGQLTRATQQVTAAMATQQAKVSLEDQTVLDSIRENHEKSRPKATTASYKGPQKEYRDWCLRREVEVNKKVPLEQLDEVRRSIEESKRTLVTGSRVAVFLSERVSGREHRSRAKGKKVARAESPATEITGQKTVGWKTMERYLCALCDLQKAQANTTNAVLVSPRAHPEVQALGQTLKRKNAELKKSHHNDRAQGTKIHAKASWL</sequence>
<keyword evidence="2" id="KW-1185">Reference proteome</keyword>
<dbReference type="Proteomes" id="UP001243375">
    <property type="component" value="Unassembled WGS sequence"/>
</dbReference>
<organism evidence="1 2">
    <name type="scientific">Naganishia vaughanmartiniae</name>
    <dbReference type="NCBI Taxonomy" id="1424756"/>
    <lineage>
        <taxon>Eukaryota</taxon>
        <taxon>Fungi</taxon>
        <taxon>Dikarya</taxon>
        <taxon>Basidiomycota</taxon>
        <taxon>Agaricomycotina</taxon>
        <taxon>Tremellomycetes</taxon>
        <taxon>Filobasidiales</taxon>
        <taxon>Filobasidiaceae</taxon>
        <taxon>Naganishia</taxon>
    </lineage>
</organism>
<accession>A0ACC2WGS8</accession>
<proteinExistence type="predicted"/>
<evidence type="ECO:0000313" key="2">
    <source>
        <dbReference type="Proteomes" id="UP001243375"/>
    </source>
</evidence>
<comment type="caution">
    <text evidence="1">The sequence shown here is derived from an EMBL/GenBank/DDBJ whole genome shotgun (WGS) entry which is preliminary data.</text>
</comment>